<feature type="domain" description="Penicillin-binding protein transpeptidase" evidence="28">
    <location>
        <begin position="364"/>
        <end position="638"/>
    </location>
</feature>
<dbReference type="InterPro" id="IPR001460">
    <property type="entry name" value="PCN-bd_Tpept"/>
</dbReference>
<comment type="caution">
    <text evidence="30">The sequence shown here is derived from an EMBL/GenBank/DDBJ whole genome shotgun (WGS) entry which is preliminary data.</text>
</comment>
<name>A0A9D0YZ00_9FIRM</name>
<keyword evidence="10" id="KW-0645">Protease</keyword>
<dbReference type="NCBIfam" id="TIGR02074">
    <property type="entry name" value="PBP_1a_fam"/>
    <property type="match status" value="1"/>
</dbReference>
<dbReference type="InterPro" id="IPR036950">
    <property type="entry name" value="PBP_transglycosylase"/>
</dbReference>
<evidence type="ECO:0000313" key="30">
    <source>
        <dbReference type="EMBL" id="HIQ63450.1"/>
    </source>
</evidence>
<keyword evidence="21" id="KW-0511">Multifunctional enzyme</keyword>
<evidence type="ECO:0000256" key="17">
    <source>
        <dbReference type="ARBA" id="ARBA00022984"/>
    </source>
</evidence>
<evidence type="ECO:0000256" key="26">
    <source>
        <dbReference type="ARBA" id="ARBA00060592"/>
    </source>
</evidence>
<comment type="catalytic activity">
    <reaction evidence="23">
        <text>Preferential cleavage: (Ac)2-L-Lys-D-Ala-|-D-Ala. Also transpeptidation of peptidyl-alanyl moieties that are N-acyl substituents of D-alanine.</text>
        <dbReference type="EC" id="3.4.16.4"/>
    </reaction>
</comment>
<evidence type="ECO:0000256" key="9">
    <source>
        <dbReference type="ARBA" id="ARBA00022645"/>
    </source>
</evidence>
<dbReference type="GO" id="GO:0006508">
    <property type="term" value="P:proteolysis"/>
    <property type="evidence" value="ECO:0007669"/>
    <property type="project" value="UniProtKB-KW"/>
</dbReference>
<evidence type="ECO:0000256" key="11">
    <source>
        <dbReference type="ARBA" id="ARBA00022676"/>
    </source>
</evidence>
<sequence>MARKQKKKKAPFRPIPPERALVVRQAMPPAVVRREEPARPARRRRRFRVRWMLAGACAVALGLFLYEIDVVHWQKLDPVRLTRLAQTSRLYDREGSLVTVLRGPENRTVVRLSQVPQHVRDAFIAAEDLRFYSHNGFDLVRIFGSVVANLRAQSYAQGASTISQQLVKLTHLSSEKTLARKAEELYLSIQLEAMFEKDEILEMYLNTIYFGEGAYGVQAASEVYFDKDVSDLTLAEGAALAATIKAPSAYSPAADAEANRTRRGYILDTMLENGMIDAGQAEAARAEELTLSGRPQRVNAHGWFVDAALEEAEDILGVTADELLTGGYYIETTMDARLQALAESLFEDDSLFPGDAADGTAVQGALAVTDVETGGLAALIGGREYTVQRGFHRATQMRRQPGSALKPLAVYAPAIQMGYTTASILQDVRRDFGGGYNPRNAGESYHGAVTLRRALALSMNVATVQLMSEIGVSASLAFLEQAGIPLTQTDGNLSLALGSMTTGVTPAELSASYAMFGNRGVYNPPYLIERIFASDGTELYAHAASPRTVMTAQDAYLMTSLMQSVTGWGTGAKLSATGLAVAGKTGTVSLVGMSGNRDIWMAAYTSDWSLACWMGFDVTDADHRLPSRQSGGDATAALATAFFRQAYRDRERPSFSSPGGLVWLTIDTAASQASGYPMLASSATPDDYKLSEVFLESNRPWATSSLWQSPRACSYFYIDYDASGLPKLVFGATDSANYRIERARNGSTQVLTELYGEAGQTLTYVDWTASAGEWYTYTVTPVQTGAADTGVVLEGPASSQSVQARPASGLWEGMLQWLSGR</sequence>
<comment type="similarity">
    <text evidence="5">In the N-terminal section; belongs to the glycosyltransferase 51 family.</text>
</comment>
<dbReference type="EC" id="2.4.99.28" evidence="24"/>
<dbReference type="Proteomes" id="UP000886819">
    <property type="component" value="Unassembled WGS sequence"/>
</dbReference>
<evidence type="ECO:0000256" key="15">
    <source>
        <dbReference type="ARBA" id="ARBA00022960"/>
    </source>
</evidence>
<evidence type="ECO:0000256" key="16">
    <source>
        <dbReference type="ARBA" id="ARBA00022968"/>
    </source>
</evidence>
<dbReference type="GO" id="GO:0008955">
    <property type="term" value="F:peptidoglycan glycosyltransferase activity"/>
    <property type="evidence" value="ECO:0007669"/>
    <property type="project" value="UniProtKB-EC"/>
</dbReference>
<evidence type="ECO:0000256" key="6">
    <source>
        <dbReference type="ARBA" id="ARBA00012448"/>
    </source>
</evidence>
<evidence type="ECO:0000256" key="13">
    <source>
        <dbReference type="ARBA" id="ARBA00022692"/>
    </source>
</evidence>
<evidence type="ECO:0000256" key="20">
    <source>
        <dbReference type="ARBA" id="ARBA00023251"/>
    </source>
</evidence>
<dbReference type="InterPro" id="IPR023346">
    <property type="entry name" value="Lysozyme-like_dom_sf"/>
</dbReference>
<dbReference type="SUPFAM" id="SSF53955">
    <property type="entry name" value="Lysozyme-like"/>
    <property type="match status" value="1"/>
</dbReference>
<comment type="pathway">
    <text evidence="3">Cell wall biogenesis; peptidoglycan biosynthesis.</text>
</comment>
<dbReference type="PANTHER" id="PTHR32282">
    <property type="entry name" value="BINDING PROTEIN TRANSPEPTIDASE, PUTATIVE-RELATED"/>
    <property type="match status" value="1"/>
</dbReference>
<reference evidence="30" key="2">
    <citation type="journal article" date="2021" name="PeerJ">
        <title>Extensive microbial diversity within the chicken gut microbiome revealed by metagenomics and culture.</title>
        <authorList>
            <person name="Gilroy R."/>
            <person name="Ravi A."/>
            <person name="Getino M."/>
            <person name="Pursley I."/>
            <person name="Horton D.L."/>
            <person name="Alikhan N.F."/>
            <person name="Baker D."/>
            <person name="Gharbi K."/>
            <person name="Hall N."/>
            <person name="Watson M."/>
            <person name="Adriaenssens E.M."/>
            <person name="Foster-Nyarko E."/>
            <person name="Jarju S."/>
            <person name="Secka A."/>
            <person name="Antonio M."/>
            <person name="Oren A."/>
            <person name="Chaudhuri R.R."/>
            <person name="La Ragione R."/>
            <person name="Hildebrand F."/>
            <person name="Pallen M.J."/>
        </authorList>
    </citation>
    <scope>NUCLEOTIDE SEQUENCE</scope>
    <source>
        <strain evidence="30">ChiHile30-977</strain>
    </source>
</reference>
<evidence type="ECO:0000256" key="2">
    <source>
        <dbReference type="ARBA" id="ARBA00004401"/>
    </source>
</evidence>
<evidence type="ECO:0000256" key="14">
    <source>
        <dbReference type="ARBA" id="ARBA00022801"/>
    </source>
</evidence>
<dbReference type="EMBL" id="DVFI01000105">
    <property type="protein sequence ID" value="HIQ63450.1"/>
    <property type="molecule type" value="Genomic_DNA"/>
</dbReference>
<dbReference type="Gene3D" id="3.40.710.10">
    <property type="entry name" value="DD-peptidase/beta-lactamase superfamily"/>
    <property type="match status" value="1"/>
</dbReference>
<dbReference type="Gene3D" id="1.10.3810.10">
    <property type="entry name" value="Biosynthetic peptidoglycan transglycosylase-like"/>
    <property type="match status" value="1"/>
</dbReference>
<keyword evidence="11" id="KW-0328">Glycosyltransferase</keyword>
<dbReference type="GO" id="GO:0071555">
    <property type="term" value="P:cell wall organization"/>
    <property type="evidence" value="ECO:0007669"/>
    <property type="project" value="UniProtKB-KW"/>
</dbReference>
<keyword evidence="13 27" id="KW-0812">Transmembrane</keyword>
<comment type="catalytic activity">
    <reaction evidence="25">
        <text>[GlcNAc-(1-&gt;4)-Mur2Ac(oyl-L-Ala-gamma-D-Glu-L-Lys-D-Ala-D-Ala)](n)-di-trans,octa-cis-undecaprenyl diphosphate + beta-D-GlcNAc-(1-&gt;4)-Mur2Ac(oyl-L-Ala-gamma-D-Glu-L-Lys-D-Ala-D-Ala)-di-trans,octa-cis-undecaprenyl diphosphate = [GlcNAc-(1-&gt;4)-Mur2Ac(oyl-L-Ala-gamma-D-Glu-L-Lys-D-Ala-D-Ala)](n+1)-di-trans,octa-cis-undecaprenyl diphosphate + di-trans,octa-cis-undecaprenyl diphosphate + H(+)</text>
        <dbReference type="Rhea" id="RHEA:23708"/>
        <dbReference type="Rhea" id="RHEA-COMP:9602"/>
        <dbReference type="Rhea" id="RHEA-COMP:9603"/>
        <dbReference type="ChEBI" id="CHEBI:15378"/>
        <dbReference type="ChEBI" id="CHEBI:58405"/>
        <dbReference type="ChEBI" id="CHEBI:60033"/>
        <dbReference type="ChEBI" id="CHEBI:78435"/>
        <dbReference type="EC" id="2.4.99.28"/>
    </reaction>
</comment>
<comment type="pathway">
    <text evidence="26">Glycan biosynthesis.</text>
</comment>
<evidence type="ECO:0000259" key="29">
    <source>
        <dbReference type="Pfam" id="PF00912"/>
    </source>
</evidence>
<evidence type="ECO:0000256" key="1">
    <source>
        <dbReference type="ARBA" id="ARBA00002624"/>
    </source>
</evidence>
<evidence type="ECO:0000256" key="19">
    <source>
        <dbReference type="ARBA" id="ARBA00023136"/>
    </source>
</evidence>
<dbReference type="Pfam" id="PF00905">
    <property type="entry name" value="Transpeptidase"/>
    <property type="match status" value="1"/>
</dbReference>
<evidence type="ECO:0000256" key="4">
    <source>
        <dbReference type="ARBA" id="ARBA00007090"/>
    </source>
</evidence>
<evidence type="ECO:0000256" key="5">
    <source>
        <dbReference type="ARBA" id="ARBA00007739"/>
    </source>
</evidence>
<dbReference type="SUPFAM" id="SSF56601">
    <property type="entry name" value="beta-lactamase/transpeptidase-like"/>
    <property type="match status" value="1"/>
</dbReference>
<keyword evidence="16" id="KW-0735">Signal-anchor</keyword>
<dbReference type="FunFam" id="1.10.3810.10:FF:000001">
    <property type="entry name" value="Penicillin-binding protein 1A"/>
    <property type="match status" value="1"/>
</dbReference>
<accession>A0A9D0YZ00</accession>
<evidence type="ECO:0000256" key="12">
    <source>
        <dbReference type="ARBA" id="ARBA00022679"/>
    </source>
</evidence>
<feature type="domain" description="Glycosyl transferase family 51" evidence="29">
    <location>
        <begin position="97"/>
        <end position="270"/>
    </location>
</feature>
<evidence type="ECO:0000256" key="8">
    <source>
        <dbReference type="ARBA" id="ARBA00022475"/>
    </source>
</evidence>
<keyword evidence="19 27" id="KW-0472">Membrane</keyword>
<protein>
    <recommendedName>
        <fullName evidence="7">Penicillin-binding protein 1A</fullName>
        <ecNumber evidence="24">2.4.99.28</ecNumber>
        <ecNumber evidence="6">3.4.16.4</ecNumber>
    </recommendedName>
</protein>
<keyword evidence="14" id="KW-0378">Hydrolase</keyword>
<dbReference type="GO" id="GO:0046677">
    <property type="term" value="P:response to antibiotic"/>
    <property type="evidence" value="ECO:0007669"/>
    <property type="project" value="UniProtKB-KW"/>
</dbReference>
<evidence type="ECO:0000259" key="28">
    <source>
        <dbReference type="Pfam" id="PF00905"/>
    </source>
</evidence>
<keyword evidence="18 27" id="KW-1133">Transmembrane helix</keyword>
<keyword evidence="12" id="KW-0808">Transferase</keyword>
<evidence type="ECO:0000256" key="3">
    <source>
        <dbReference type="ARBA" id="ARBA00004752"/>
    </source>
</evidence>
<dbReference type="InterPro" id="IPR012338">
    <property type="entry name" value="Beta-lactam/transpept-like"/>
</dbReference>
<dbReference type="GO" id="GO:0030288">
    <property type="term" value="C:outer membrane-bounded periplasmic space"/>
    <property type="evidence" value="ECO:0007669"/>
    <property type="project" value="TreeGrafter"/>
</dbReference>
<keyword evidence="8" id="KW-1003">Cell membrane</keyword>
<comment type="function">
    <text evidence="1">Cell wall formation. Synthesis of cross-linked peptidoglycan from the lipid intermediates. The enzyme has a penicillin-insensitive transglycosylase N-terminal domain (formation of linear glycan strands) and a penicillin-sensitive transpeptidase C-terminal domain (cross-linking of the peptide subunits).</text>
</comment>
<dbReference type="EC" id="3.4.16.4" evidence="6"/>
<feature type="transmembrane region" description="Helical" evidence="27">
    <location>
        <begin position="49"/>
        <end position="66"/>
    </location>
</feature>
<dbReference type="GO" id="GO:0009252">
    <property type="term" value="P:peptidoglycan biosynthetic process"/>
    <property type="evidence" value="ECO:0007669"/>
    <property type="project" value="UniProtKB-KW"/>
</dbReference>
<dbReference type="GO" id="GO:0008658">
    <property type="term" value="F:penicillin binding"/>
    <property type="evidence" value="ECO:0007669"/>
    <property type="project" value="InterPro"/>
</dbReference>
<evidence type="ECO:0000313" key="31">
    <source>
        <dbReference type="Proteomes" id="UP000886819"/>
    </source>
</evidence>
<keyword evidence="15" id="KW-0133">Cell shape</keyword>
<dbReference type="GO" id="GO:0009002">
    <property type="term" value="F:serine-type D-Ala-D-Ala carboxypeptidase activity"/>
    <property type="evidence" value="ECO:0007669"/>
    <property type="project" value="UniProtKB-EC"/>
</dbReference>
<keyword evidence="9" id="KW-0121">Carboxypeptidase</keyword>
<proteinExistence type="inferred from homology"/>
<evidence type="ECO:0000256" key="22">
    <source>
        <dbReference type="ARBA" id="ARBA00023316"/>
    </source>
</evidence>
<dbReference type="InterPro" id="IPR001264">
    <property type="entry name" value="Glyco_trans_51"/>
</dbReference>
<reference evidence="30" key="1">
    <citation type="submission" date="2020-10" db="EMBL/GenBank/DDBJ databases">
        <authorList>
            <person name="Gilroy R."/>
        </authorList>
    </citation>
    <scope>NUCLEOTIDE SEQUENCE</scope>
    <source>
        <strain evidence="30">ChiHile30-977</strain>
    </source>
</reference>
<dbReference type="InterPro" id="IPR050396">
    <property type="entry name" value="Glycosyltr_51/Transpeptidase"/>
</dbReference>
<keyword evidence="17" id="KW-0573">Peptidoglycan synthesis</keyword>
<evidence type="ECO:0000256" key="24">
    <source>
        <dbReference type="ARBA" id="ARBA00044770"/>
    </source>
</evidence>
<evidence type="ECO:0000256" key="10">
    <source>
        <dbReference type="ARBA" id="ARBA00022670"/>
    </source>
</evidence>
<comment type="similarity">
    <text evidence="4">In the C-terminal section; belongs to the transpeptidase family.</text>
</comment>
<evidence type="ECO:0000256" key="25">
    <source>
        <dbReference type="ARBA" id="ARBA00049902"/>
    </source>
</evidence>
<comment type="subcellular location">
    <subcellularLocation>
        <location evidence="2">Cell membrane</location>
        <topology evidence="2">Single-pass type II membrane protein</topology>
    </subcellularLocation>
</comment>
<evidence type="ECO:0000256" key="23">
    <source>
        <dbReference type="ARBA" id="ARBA00034000"/>
    </source>
</evidence>
<dbReference type="AlphaFoldDB" id="A0A9D0YZ00"/>
<evidence type="ECO:0000256" key="18">
    <source>
        <dbReference type="ARBA" id="ARBA00022989"/>
    </source>
</evidence>
<dbReference type="GO" id="GO:0008360">
    <property type="term" value="P:regulation of cell shape"/>
    <property type="evidence" value="ECO:0007669"/>
    <property type="project" value="UniProtKB-KW"/>
</dbReference>
<keyword evidence="20" id="KW-0046">Antibiotic resistance</keyword>
<dbReference type="GO" id="GO:0005886">
    <property type="term" value="C:plasma membrane"/>
    <property type="evidence" value="ECO:0007669"/>
    <property type="project" value="UniProtKB-SubCell"/>
</dbReference>
<dbReference type="Pfam" id="PF00912">
    <property type="entry name" value="Transgly"/>
    <property type="match status" value="1"/>
</dbReference>
<gene>
    <name evidence="30" type="ORF">IAA66_07670</name>
</gene>
<evidence type="ECO:0000256" key="21">
    <source>
        <dbReference type="ARBA" id="ARBA00023268"/>
    </source>
</evidence>
<keyword evidence="22" id="KW-0961">Cell wall biogenesis/degradation</keyword>
<evidence type="ECO:0000256" key="27">
    <source>
        <dbReference type="SAM" id="Phobius"/>
    </source>
</evidence>
<organism evidence="30 31">
    <name type="scientific">Candidatus Avichristensenella intestinipullorum</name>
    <dbReference type="NCBI Taxonomy" id="2840693"/>
    <lineage>
        <taxon>Bacteria</taxon>
        <taxon>Bacillati</taxon>
        <taxon>Bacillota</taxon>
        <taxon>Clostridia</taxon>
        <taxon>Candidatus Avichristensenella</taxon>
    </lineage>
</organism>
<evidence type="ECO:0000256" key="7">
    <source>
        <dbReference type="ARBA" id="ARBA00018638"/>
    </source>
</evidence>
<dbReference type="PANTHER" id="PTHR32282:SF11">
    <property type="entry name" value="PENICILLIN-BINDING PROTEIN 1B"/>
    <property type="match status" value="1"/>
</dbReference>